<evidence type="ECO:0000313" key="9">
    <source>
        <dbReference type="Proteomes" id="UP001046870"/>
    </source>
</evidence>
<evidence type="ECO:0000256" key="2">
    <source>
        <dbReference type="ARBA" id="ARBA00005462"/>
    </source>
</evidence>
<evidence type="ECO:0000256" key="1">
    <source>
        <dbReference type="ARBA" id="ARBA00004282"/>
    </source>
</evidence>
<dbReference type="InterPro" id="IPR000225">
    <property type="entry name" value="Armadillo"/>
</dbReference>
<evidence type="ECO:0008006" key="10">
    <source>
        <dbReference type="Google" id="ProtNLM"/>
    </source>
</evidence>
<dbReference type="GO" id="GO:0098609">
    <property type="term" value="P:cell-cell adhesion"/>
    <property type="evidence" value="ECO:0007669"/>
    <property type="project" value="InterPro"/>
</dbReference>
<protein>
    <recommendedName>
        <fullName evidence="10">Plakophilin 1</fullName>
    </recommendedName>
</protein>
<dbReference type="Pfam" id="PF00514">
    <property type="entry name" value="Arm"/>
    <property type="match status" value="2"/>
</dbReference>
<evidence type="ECO:0000256" key="5">
    <source>
        <dbReference type="ARBA" id="ARBA00022949"/>
    </source>
</evidence>
<evidence type="ECO:0000313" key="8">
    <source>
        <dbReference type="EMBL" id="KAG7472136.1"/>
    </source>
</evidence>
<dbReference type="PANTHER" id="PTHR10372:SF3">
    <property type="entry name" value="PLAKOPHILIN-1"/>
    <property type="match status" value="1"/>
</dbReference>
<accession>A0A9D3Q3E9</accession>
<feature type="region of interest" description="Disordered" evidence="7">
    <location>
        <begin position="41"/>
        <end position="67"/>
    </location>
</feature>
<evidence type="ECO:0000256" key="7">
    <source>
        <dbReference type="SAM" id="MobiDB-lite"/>
    </source>
</evidence>
<dbReference type="InterPro" id="IPR028435">
    <property type="entry name" value="Plakophilin/d_Catenin"/>
</dbReference>
<dbReference type="GO" id="GO:0005737">
    <property type="term" value="C:cytoplasm"/>
    <property type="evidence" value="ECO:0007669"/>
    <property type="project" value="TreeGrafter"/>
</dbReference>
<comment type="similarity">
    <text evidence="2">Belongs to the beta-catenin family.</text>
</comment>
<dbReference type="InterPro" id="IPR016024">
    <property type="entry name" value="ARM-type_fold"/>
</dbReference>
<feature type="compositionally biased region" description="Polar residues" evidence="7">
    <location>
        <begin position="99"/>
        <end position="111"/>
    </location>
</feature>
<sequence length="724" mass="78263">MTLEPLRSAMTIENVEDTSLALPSDNKLRTGQQRVIDQVHTIKRSKSKHGKSVSPSPTGPLSDPVSTEVRKFQFSPTKLNGTVFFRSNSVAASGFTKMVGQQQSRTLSTKSLGRRHMSSSSQWEQRYAPLSPNNGILPPQPGGLKPSRSDPALVPTQLVQRAKSRSTTLQTRSNRASLYTVSSNTGQYAVNGSASFVGSQNRVLRPPSNISNGETKVLATKSKSEFVGTNGAGTIPDITMKEAVEFLSSQQESYQLKGASFIQHSTFNEEKAKQEVLQLGGIPPLVALLSNPNTQIQQTAAAALRNLVFKAPANKQEVQQCGGIAEGLALLRDTGSSETQKQLTGLLWNLSSADSLKSDLIDSALPVLTESIVIPFTCWSDQSISNNVDPEVFYNATGCLRNLSSSKEPQRQSMRNCRGLIDSLISYVQSCVAADRPDDKSVENCMCILHNLTYQVEFEAPDHFAQINALAETPTRSSASKTSSPVGCFSPKSSKVQQENVFNFPLMEDSNPKGLGWLFHSKTIQIYLSLLGSSLKDSTLEACAGALQNLTANKGVVSSVMSQTIVQKLNGLPEIVPLLKSSSPGVQKAAVSLVGNLARTPSLQSTMARQVLPHLTSLLSSGAKDVNNCDDTMATACNTVHSLLKVEPEIGRKVLNNSLVTMLSDLSNNGYSKYPKASRAASLLLYGLWAEKDIQGFLKKQGMNKSVFVNDFTTSAYKAARFIE</sequence>
<dbReference type="GO" id="GO:0005912">
    <property type="term" value="C:adherens junction"/>
    <property type="evidence" value="ECO:0007669"/>
    <property type="project" value="TreeGrafter"/>
</dbReference>
<gene>
    <name evidence="8" type="ORF">MATL_G00105370</name>
</gene>
<dbReference type="EMBL" id="JAFDVH010000008">
    <property type="protein sequence ID" value="KAG7472136.1"/>
    <property type="molecule type" value="Genomic_DNA"/>
</dbReference>
<reference evidence="8" key="1">
    <citation type="submission" date="2021-01" db="EMBL/GenBank/DDBJ databases">
        <authorList>
            <person name="Zahm M."/>
            <person name="Roques C."/>
            <person name="Cabau C."/>
            <person name="Klopp C."/>
            <person name="Donnadieu C."/>
            <person name="Jouanno E."/>
            <person name="Lampietro C."/>
            <person name="Louis A."/>
            <person name="Herpin A."/>
            <person name="Echchiki A."/>
            <person name="Berthelot C."/>
            <person name="Parey E."/>
            <person name="Roest-Crollius H."/>
            <person name="Braasch I."/>
            <person name="Postlethwait J."/>
            <person name="Bobe J."/>
            <person name="Montfort J."/>
            <person name="Bouchez O."/>
            <person name="Begum T."/>
            <person name="Mejri S."/>
            <person name="Adams A."/>
            <person name="Chen W.-J."/>
            <person name="Guiguen Y."/>
        </authorList>
    </citation>
    <scope>NUCLEOTIDE SEQUENCE</scope>
    <source>
        <strain evidence="8">YG-15Mar2019-1</strain>
        <tissue evidence="8">Brain</tissue>
    </source>
</reference>
<dbReference type="OrthoDB" id="3245100at2759"/>
<dbReference type="SMART" id="SM00185">
    <property type="entry name" value="ARM"/>
    <property type="match status" value="7"/>
</dbReference>
<dbReference type="PANTHER" id="PTHR10372">
    <property type="entry name" value="PLAKOPHILLIN-RELATED"/>
    <property type="match status" value="1"/>
</dbReference>
<dbReference type="AlphaFoldDB" id="A0A9D3Q3E9"/>
<proteinExistence type="inferred from homology"/>
<feature type="repeat" description="ARM" evidence="6">
    <location>
        <begin position="280"/>
        <end position="322"/>
    </location>
</feature>
<dbReference type="GO" id="GO:0005886">
    <property type="term" value="C:plasma membrane"/>
    <property type="evidence" value="ECO:0007669"/>
    <property type="project" value="TreeGrafter"/>
</dbReference>
<comment type="caution">
    <text evidence="8">The sequence shown here is derived from an EMBL/GenBank/DDBJ whole genome shotgun (WGS) entry which is preliminary data.</text>
</comment>
<evidence type="ECO:0000256" key="6">
    <source>
        <dbReference type="PROSITE-ProRule" id="PRU00259"/>
    </source>
</evidence>
<dbReference type="Gene3D" id="1.25.10.10">
    <property type="entry name" value="Leucine-rich Repeat Variant"/>
    <property type="match status" value="1"/>
</dbReference>
<evidence type="ECO:0000256" key="3">
    <source>
        <dbReference type="ARBA" id="ARBA00022737"/>
    </source>
</evidence>
<keyword evidence="9" id="KW-1185">Reference proteome</keyword>
<dbReference type="GO" id="GO:0005634">
    <property type="term" value="C:nucleus"/>
    <property type="evidence" value="ECO:0007669"/>
    <property type="project" value="TreeGrafter"/>
</dbReference>
<dbReference type="SUPFAM" id="SSF48371">
    <property type="entry name" value="ARM repeat"/>
    <property type="match status" value="1"/>
</dbReference>
<keyword evidence="4" id="KW-0130">Cell adhesion</keyword>
<dbReference type="Proteomes" id="UP001046870">
    <property type="component" value="Chromosome 8"/>
</dbReference>
<name>A0A9D3Q3E9_MEGAT</name>
<comment type="subcellular location">
    <subcellularLocation>
        <location evidence="1">Cell junction</location>
    </subcellularLocation>
</comment>
<organism evidence="8 9">
    <name type="scientific">Megalops atlanticus</name>
    <name type="common">Tarpon</name>
    <name type="synonym">Clupea gigantea</name>
    <dbReference type="NCBI Taxonomy" id="7932"/>
    <lineage>
        <taxon>Eukaryota</taxon>
        <taxon>Metazoa</taxon>
        <taxon>Chordata</taxon>
        <taxon>Craniata</taxon>
        <taxon>Vertebrata</taxon>
        <taxon>Euteleostomi</taxon>
        <taxon>Actinopterygii</taxon>
        <taxon>Neopterygii</taxon>
        <taxon>Teleostei</taxon>
        <taxon>Elopiformes</taxon>
        <taxon>Megalopidae</taxon>
        <taxon>Megalops</taxon>
    </lineage>
</organism>
<feature type="region of interest" description="Disordered" evidence="7">
    <location>
        <begin position="99"/>
        <end position="125"/>
    </location>
</feature>
<evidence type="ECO:0000256" key="4">
    <source>
        <dbReference type="ARBA" id="ARBA00022889"/>
    </source>
</evidence>
<dbReference type="PROSITE" id="PS50176">
    <property type="entry name" value="ARM_REPEAT"/>
    <property type="match status" value="2"/>
</dbReference>
<feature type="repeat" description="ARM" evidence="6">
    <location>
        <begin position="570"/>
        <end position="598"/>
    </location>
</feature>
<feature type="compositionally biased region" description="Basic residues" evidence="7">
    <location>
        <begin position="41"/>
        <end position="51"/>
    </location>
</feature>
<keyword evidence="3" id="KW-0677">Repeat</keyword>
<keyword evidence="5" id="KW-0965">Cell junction</keyword>
<dbReference type="InterPro" id="IPR011989">
    <property type="entry name" value="ARM-like"/>
</dbReference>